<evidence type="ECO:0000313" key="2">
    <source>
        <dbReference type="Proteomes" id="UP001054837"/>
    </source>
</evidence>
<comment type="caution">
    <text evidence="1">The sequence shown here is derived from an EMBL/GenBank/DDBJ whole genome shotgun (WGS) entry which is preliminary data.</text>
</comment>
<keyword evidence="2" id="KW-1185">Reference proteome</keyword>
<reference evidence="1 2" key="1">
    <citation type="submission" date="2021-06" db="EMBL/GenBank/DDBJ databases">
        <title>Caerostris darwini draft genome.</title>
        <authorList>
            <person name="Kono N."/>
            <person name="Arakawa K."/>
        </authorList>
    </citation>
    <scope>NUCLEOTIDE SEQUENCE [LARGE SCALE GENOMIC DNA]</scope>
</reference>
<name>A0AAV4UNE5_9ARAC</name>
<dbReference type="AlphaFoldDB" id="A0AAV4UNE5"/>
<organism evidence="1 2">
    <name type="scientific">Caerostris darwini</name>
    <dbReference type="NCBI Taxonomy" id="1538125"/>
    <lineage>
        <taxon>Eukaryota</taxon>
        <taxon>Metazoa</taxon>
        <taxon>Ecdysozoa</taxon>
        <taxon>Arthropoda</taxon>
        <taxon>Chelicerata</taxon>
        <taxon>Arachnida</taxon>
        <taxon>Araneae</taxon>
        <taxon>Araneomorphae</taxon>
        <taxon>Entelegynae</taxon>
        <taxon>Araneoidea</taxon>
        <taxon>Araneidae</taxon>
        <taxon>Caerostris</taxon>
    </lineage>
</organism>
<evidence type="ECO:0000313" key="1">
    <source>
        <dbReference type="EMBL" id="GIY58935.1"/>
    </source>
</evidence>
<proteinExistence type="predicted"/>
<accession>A0AAV4UNE5</accession>
<gene>
    <name evidence="1" type="ORF">CDAR_19831</name>
</gene>
<protein>
    <submittedName>
        <fullName evidence="1">Uncharacterized protein</fullName>
    </submittedName>
</protein>
<dbReference type="Proteomes" id="UP001054837">
    <property type="component" value="Unassembled WGS sequence"/>
</dbReference>
<dbReference type="EMBL" id="BPLQ01011569">
    <property type="protein sequence ID" value="GIY58935.1"/>
    <property type="molecule type" value="Genomic_DNA"/>
</dbReference>
<sequence>MKEDHCLLEEFLGLPILMFCGRNSGKLLPSRLTHARYFVVTMNTNFLKAVPAAGGFEHDSFYKLIASGKTKLDKYPRHYAKWKRIGDQNSSDFLSLVEKNYIRFPIPLGRCTEILEGNSTSDPGRKADKDYNMHSLAVNHTTNTGKSILSIYLVIGAHKKNQHSKAKIGGQSEKVFSAAD</sequence>